<feature type="compositionally biased region" description="Polar residues" evidence="1">
    <location>
        <begin position="347"/>
        <end position="359"/>
    </location>
</feature>
<feature type="region of interest" description="Disordered" evidence="1">
    <location>
        <begin position="580"/>
        <end position="614"/>
    </location>
</feature>
<dbReference type="AlphaFoldDB" id="A0A1Z1CJF4"/>
<evidence type="ECO:0000313" key="2">
    <source>
        <dbReference type="EMBL" id="ANM86709.1"/>
    </source>
</evidence>
<reference evidence="3" key="2">
    <citation type="submission" date="2017-12" db="EMBL/GenBank/DDBJ databases">
        <title>Genome Sequencing Reveals a Rich Biosynthetic Potential.</title>
        <authorList>
            <person name="Bertrand R.L."/>
            <person name="Abdel-Hameed M.E."/>
            <person name="Sorensen J.L."/>
        </authorList>
    </citation>
    <scope>NUCLEOTIDE SEQUENCE</scope>
</reference>
<feature type="compositionally biased region" description="Polar residues" evidence="1">
    <location>
        <begin position="479"/>
        <end position="506"/>
    </location>
</feature>
<sequence>MDPEFLDLPVQGGSDLQASYDHALAGLIKAGTDLDLVGTELNHAQITFHNAINEYFNQLQLQIDNKDKAIRLMMEQKVETFNIIYSMQNQLAELQEEKTTLKTKNEYLTGILIANPSGTGNVSPPGMLPEDFSDNVMSEVQDRTSGPLPNGTNHPALIHHSSLNRQFASSSNGDHGRDTSEIVPYRAARRDQERQRRGDEALETWKKSTMHTCLKGTAAYLSLQDARERQATVRERCDYSPENAEACMQDVIRQAQDRLNRDPAPTLENETNSIIMDQTARERLADCEEARQCVREARKKSSIDNSPDASRALLKNTNYSDVVAGRLQSNEMELSHQESAAQDPFQDESQPQVFQQQTLHKAKDQQQRVGEVNAGSWAKSKQDSTTAAMESFRRQQAAHGWTVTDDGRSKGSTSKETAKAIQPVGREPRLKAELESHPREDHPVSVLNPRSPSFVPSNDKHGAAMSGRQTPPHKRLSKSDSLNADLNPTSTSVKPAAFNSSLRNETSIPPHKRFAVAAKGHKTRPSVEADIDLIALEDEIDPVTAIHQYTFKATTRKDQTLAPLDPNTPKPLPSIPKDFNAVTNCSPASSSPNELKELQGDSRSFSPSYNAPVDPGISIKTPSQIWLEHMYKQAHDSSKPPAIPSSSSTSPPAVDNAFGVVQRLPLIEKAKGVPVQRKSTLVLASSPVKSETNKLAHNTANARTETRVIKTSANSNFDTPFENKPSTMAEHKIDTRVESEATTPIVSKAPTPSSPQHYNLPKDNKAMSAAFMAAAQSNLSTFASNYGRDPESDTRKVLAVMGRALKEKLASEASISDFGAGVRVPEEQDKVCDEVGILNNAALVNVLIQKQEYDRPTTVDTHVLGRVLDPRSKHLVIKPNSRGEWFEINLDWKPVVKGGRTCYIL</sequence>
<reference evidence="2" key="1">
    <citation type="submission" date="2016-05" db="EMBL/GenBank/DDBJ databases">
        <title>Lichen genome sequencing reveals its rich biosynthetic potential.</title>
        <authorList>
            <person name="Bertrand R.L."/>
            <person name="Abdel-Hameed M."/>
            <person name="Sorensen J.L."/>
        </authorList>
    </citation>
    <scope>NUCLEOTIDE SEQUENCE</scope>
</reference>
<evidence type="ECO:0000256" key="1">
    <source>
        <dbReference type="SAM" id="MobiDB-lite"/>
    </source>
</evidence>
<feature type="compositionally biased region" description="Basic and acidic residues" evidence="1">
    <location>
        <begin position="426"/>
        <end position="443"/>
    </location>
</feature>
<dbReference type="EMBL" id="KX264294">
    <property type="protein sequence ID" value="ANM86709.1"/>
    <property type="molecule type" value="Genomic_DNA"/>
</dbReference>
<feature type="region of interest" description="Disordered" evidence="1">
    <location>
        <begin position="632"/>
        <end position="654"/>
    </location>
</feature>
<dbReference type="EMBL" id="MG777483">
    <property type="protein sequence ID" value="AUW30941.1"/>
    <property type="molecule type" value="Genomic_DNA"/>
</dbReference>
<feature type="compositionally biased region" description="Polar residues" evidence="1">
    <location>
        <begin position="581"/>
        <end position="593"/>
    </location>
</feature>
<name>A0A1Z1CJF4_CLAUC</name>
<organism evidence="2">
    <name type="scientific">Cladonia uncialis subsp. uncialis</name>
    <dbReference type="NCBI Taxonomy" id="180999"/>
    <lineage>
        <taxon>Eukaryota</taxon>
        <taxon>Fungi</taxon>
        <taxon>Dikarya</taxon>
        <taxon>Ascomycota</taxon>
        <taxon>Pezizomycotina</taxon>
        <taxon>Lecanoromycetes</taxon>
        <taxon>OSLEUM clade</taxon>
        <taxon>Lecanoromycetidae</taxon>
        <taxon>Lecanorales</taxon>
        <taxon>Lecanorineae</taxon>
        <taxon>Cladoniaceae</taxon>
        <taxon>Cladonia</taxon>
    </lineage>
</organism>
<feature type="region of interest" description="Disordered" evidence="1">
    <location>
        <begin position="166"/>
        <end position="200"/>
    </location>
</feature>
<accession>A0A1Z1CJF4</accession>
<proteinExistence type="predicted"/>
<feature type="compositionally biased region" description="Basic and acidic residues" evidence="1">
    <location>
        <begin position="188"/>
        <end position="200"/>
    </location>
</feature>
<feature type="region of interest" description="Disordered" evidence="1">
    <location>
        <begin position="332"/>
        <end position="506"/>
    </location>
</feature>
<protein>
    <submittedName>
        <fullName evidence="2">Uncharacterized protein</fullName>
    </submittedName>
</protein>
<evidence type="ECO:0000313" key="3">
    <source>
        <dbReference type="EMBL" id="AUW30941.1"/>
    </source>
</evidence>